<dbReference type="AlphaFoldDB" id="A0A0G1BD18"/>
<evidence type="ECO:0000259" key="6">
    <source>
        <dbReference type="Pfam" id="PF04932"/>
    </source>
</evidence>
<evidence type="ECO:0000256" key="1">
    <source>
        <dbReference type="ARBA" id="ARBA00004141"/>
    </source>
</evidence>
<dbReference type="InterPro" id="IPR007016">
    <property type="entry name" value="O-antigen_ligase-rel_domated"/>
</dbReference>
<accession>A0A0G1BD18</accession>
<feature type="transmembrane region" description="Helical" evidence="5">
    <location>
        <begin position="114"/>
        <end position="134"/>
    </location>
</feature>
<feature type="transmembrane region" description="Helical" evidence="5">
    <location>
        <begin position="84"/>
        <end position="102"/>
    </location>
</feature>
<feature type="transmembrane region" description="Helical" evidence="5">
    <location>
        <begin position="53"/>
        <end position="72"/>
    </location>
</feature>
<name>A0A0G1BD18_9BACT</name>
<dbReference type="PANTHER" id="PTHR37422">
    <property type="entry name" value="TEICHURONIC ACID BIOSYNTHESIS PROTEIN TUAE"/>
    <property type="match status" value="1"/>
</dbReference>
<organism evidence="7 8">
    <name type="scientific">Candidatus Daviesbacteria bacterium GW2011_GWA2_42_7</name>
    <dbReference type="NCBI Taxonomy" id="1618425"/>
    <lineage>
        <taxon>Bacteria</taxon>
        <taxon>Candidatus Daviesiibacteriota</taxon>
    </lineage>
</organism>
<dbReference type="Proteomes" id="UP000034785">
    <property type="component" value="Unassembled WGS sequence"/>
</dbReference>
<keyword evidence="3 5" id="KW-1133">Transmembrane helix</keyword>
<sequence length="388" mass="43310">MASIALIISLTLGQIAKFPQGSQGGITLLDITVVILVLISLFKLKFRLKKPPLWLLAALIFVSAATLSLILSPLNLNLTQYLQSFAYTLRLLTYILLGWVIYSGALTEIRKNTAKILTFSGLGLAALGLFQLILLPNLGFLQNQGWDPHFFRTASTLLDPNFTGAYLALTMLVFATKAGKIFPKKLLILSFTITYLAFVTTFSRSSALLLIVAFSSLAFLKRSVKLFLLGLFLFFGFFLIFNTYQKSIALPRNIDREHSAEARFDTWQQGFEVFQKSPVLGVGFNAYRYALDQYNLSLPEFLQSRGSSTNDSSLLYVLATTGIIGFIAYLVFLGLLVRHTLSSKEEWGIILIASLAGLLPNSFFINSLFYPWIFLWIVLLSLKVTADR</sequence>
<comment type="subcellular location">
    <subcellularLocation>
        <location evidence="1">Membrane</location>
        <topology evidence="1">Multi-pass membrane protein</topology>
    </subcellularLocation>
</comment>
<reference evidence="7 8" key="1">
    <citation type="journal article" date="2015" name="Nature">
        <title>rRNA introns, odd ribosomes, and small enigmatic genomes across a large radiation of phyla.</title>
        <authorList>
            <person name="Brown C.T."/>
            <person name="Hug L.A."/>
            <person name="Thomas B.C."/>
            <person name="Sharon I."/>
            <person name="Castelle C.J."/>
            <person name="Singh A."/>
            <person name="Wilkins M.J."/>
            <person name="Williams K.H."/>
            <person name="Banfield J.F."/>
        </authorList>
    </citation>
    <scope>NUCLEOTIDE SEQUENCE [LARGE SCALE GENOMIC DNA]</scope>
</reference>
<evidence type="ECO:0000313" key="8">
    <source>
        <dbReference type="Proteomes" id="UP000034785"/>
    </source>
</evidence>
<dbReference type="PANTHER" id="PTHR37422:SF13">
    <property type="entry name" value="LIPOPOLYSACCHARIDE BIOSYNTHESIS PROTEIN PA4999-RELATED"/>
    <property type="match status" value="1"/>
</dbReference>
<feature type="transmembrane region" description="Helical" evidence="5">
    <location>
        <begin position="154"/>
        <end position="174"/>
    </location>
</feature>
<proteinExistence type="predicted"/>
<gene>
    <name evidence="7" type="ORF">UV41_C0004G0006</name>
</gene>
<feature type="transmembrane region" description="Helical" evidence="5">
    <location>
        <begin position="226"/>
        <end position="244"/>
    </location>
</feature>
<dbReference type="EMBL" id="LCEJ01000004">
    <property type="protein sequence ID" value="KKS71182.1"/>
    <property type="molecule type" value="Genomic_DNA"/>
</dbReference>
<dbReference type="InterPro" id="IPR051533">
    <property type="entry name" value="WaaL-like"/>
</dbReference>
<protein>
    <recommendedName>
        <fullName evidence="6">O-antigen ligase-related domain-containing protein</fullName>
    </recommendedName>
</protein>
<dbReference type="GO" id="GO:0016020">
    <property type="term" value="C:membrane"/>
    <property type="evidence" value="ECO:0007669"/>
    <property type="project" value="UniProtKB-SubCell"/>
</dbReference>
<evidence type="ECO:0000256" key="3">
    <source>
        <dbReference type="ARBA" id="ARBA00022989"/>
    </source>
</evidence>
<evidence type="ECO:0000256" key="5">
    <source>
        <dbReference type="SAM" id="Phobius"/>
    </source>
</evidence>
<keyword evidence="2 5" id="KW-0812">Transmembrane</keyword>
<evidence type="ECO:0000256" key="2">
    <source>
        <dbReference type="ARBA" id="ARBA00022692"/>
    </source>
</evidence>
<evidence type="ECO:0000313" key="7">
    <source>
        <dbReference type="EMBL" id="KKS71182.1"/>
    </source>
</evidence>
<feature type="transmembrane region" description="Helical" evidence="5">
    <location>
        <begin position="349"/>
        <end position="382"/>
    </location>
</feature>
<feature type="transmembrane region" description="Helical" evidence="5">
    <location>
        <begin position="186"/>
        <end position="214"/>
    </location>
</feature>
<feature type="transmembrane region" description="Helical" evidence="5">
    <location>
        <begin position="26"/>
        <end position="46"/>
    </location>
</feature>
<keyword evidence="4 5" id="KW-0472">Membrane</keyword>
<feature type="transmembrane region" description="Helical" evidence="5">
    <location>
        <begin position="314"/>
        <end position="337"/>
    </location>
</feature>
<evidence type="ECO:0000256" key="4">
    <source>
        <dbReference type="ARBA" id="ARBA00023136"/>
    </source>
</evidence>
<comment type="caution">
    <text evidence="7">The sequence shown here is derived from an EMBL/GenBank/DDBJ whole genome shotgun (WGS) entry which is preliminary data.</text>
</comment>
<feature type="domain" description="O-antigen ligase-related" evidence="6">
    <location>
        <begin position="191"/>
        <end position="330"/>
    </location>
</feature>
<dbReference type="Pfam" id="PF04932">
    <property type="entry name" value="Wzy_C"/>
    <property type="match status" value="1"/>
</dbReference>